<keyword evidence="2" id="KW-1185">Reference proteome</keyword>
<name>A0A4S2JSI8_9HYME</name>
<evidence type="ECO:0000313" key="2">
    <source>
        <dbReference type="Proteomes" id="UP000310200"/>
    </source>
</evidence>
<sequence length="75" mass="8713">MYSGHPGENNDDVCEVRESCSTLLAMSLRKCEKITQGFDDATVDRSRLSLLVRRYVVKHAQRKKKQDHKNIKYSQ</sequence>
<comment type="caution">
    <text evidence="1">The sequence shown here is derived from an EMBL/GenBank/DDBJ whole genome shotgun (WGS) entry which is preliminary data.</text>
</comment>
<proteinExistence type="predicted"/>
<organism evidence="1 2">
    <name type="scientific">Temnothorax longispinosus</name>
    <dbReference type="NCBI Taxonomy" id="300112"/>
    <lineage>
        <taxon>Eukaryota</taxon>
        <taxon>Metazoa</taxon>
        <taxon>Ecdysozoa</taxon>
        <taxon>Arthropoda</taxon>
        <taxon>Hexapoda</taxon>
        <taxon>Insecta</taxon>
        <taxon>Pterygota</taxon>
        <taxon>Neoptera</taxon>
        <taxon>Endopterygota</taxon>
        <taxon>Hymenoptera</taxon>
        <taxon>Apocrita</taxon>
        <taxon>Aculeata</taxon>
        <taxon>Formicoidea</taxon>
        <taxon>Formicidae</taxon>
        <taxon>Myrmicinae</taxon>
        <taxon>Temnothorax</taxon>
    </lineage>
</organism>
<accession>A0A4S2JSI8</accession>
<gene>
    <name evidence="1" type="ORF">DBV15_02929</name>
</gene>
<dbReference type="EMBL" id="QBLH01003519">
    <property type="protein sequence ID" value="TGZ37749.1"/>
    <property type="molecule type" value="Genomic_DNA"/>
</dbReference>
<dbReference type="Proteomes" id="UP000310200">
    <property type="component" value="Unassembled WGS sequence"/>
</dbReference>
<protein>
    <submittedName>
        <fullName evidence="1">Uncharacterized protein</fullName>
    </submittedName>
</protein>
<dbReference type="AlphaFoldDB" id="A0A4S2JSI8"/>
<reference evidence="1 2" key="1">
    <citation type="journal article" date="2019" name="Philos. Trans. R. Soc. Lond., B, Biol. Sci.">
        <title>Ant behaviour and brain gene expression of defending hosts depend on the ecological success of the intruding social parasite.</title>
        <authorList>
            <person name="Kaur R."/>
            <person name="Stoldt M."/>
            <person name="Jongepier E."/>
            <person name="Feldmeyer B."/>
            <person name="Menzel F."/>
            <person name="Bornberg-Bauer E."/>
            <person name="Foitzik S."/>
        </authorList>
    </citation>
    <scope>NUCLEOTIDE SEQUENCE [LARGE SCALE GENOMIC DNA]</scope>
    <source>
        <tissue evidence="1">Whole body</tissue>
    </source>
</reference>
<evidence type="ECO:0000313" key="1">
    <source>
        <dbReference type="EMBL" id="TGZ37749.1"/>
    </source>
</evidence>